<dbReference type="EMBL" id="LAKD02000121">
    <property type="protein sequence ID" value="OPF71196.1"/>
    <property type="molecule type" value="Genomic_DNA"/>
</dbReference>
<proteinExistence type="predicted"/>
<feature type="region of interest" description="Disordered" evidence="3">
    <location>
        <begin position="259"/>
        <end position="280"/>
    </location>
</feature>
<dbReference type="RefSeq" id="WP_046086900.1">
    <property type="nucleotide sequence ID" value="NZ_LAKD02000121.1"/>
</dbReference>
<comment type="caution">
    <text evidence="5">The sequence shown here is derived from an EMBL/GenBank/DDBJ whole genome shotgun (WGS) entry which is preliminary data.</text>
</comment>
<dbReference type="AlphaFoldDB" id="A0A1V4CUW3"/>
<evidence type="ECO:0000256" key="3">
    <source>
        <dbReference type="SAM" id="MobiDB-lite"/>
    </source>
</evidence>
<dbReference type="GO" id="GO:0046872">
    <property type="term" value="F:metal ion binding"/>
    <property type="evidence" value="ECO:0007669"/>
    <property type="project" value="UniProtKB-KW"/>
</dbReference>
<dbReference type="Pfam" id="PF02310">
    <property type="entry name" value="B12-binding"/>
    <property type="match status" value="1"/>
</dbReference>
<dbReference type="InterPro" id="IPR036594">
    <property type="entry name" value="Meth_synthase_dom"/>
</dbReference>
<dbReference type="GO" id="GO:0046653">
    <property type="term" value="P:tetrahydrofolate metabolic process"/>
    <property type="evidence" value="ECO:0007669"/>
    <property type="project" value="TreeGrafter"/>
</dbReference>
<dbReference type="GO" id="GO:0050667">
    <property type="term" value="P:homocysteine metabolic process"/>
    <property type="evidence" value="ECO:0007669"/>
    <property type="project" value="TreeGrafter"/>
</dbReference>
<dbReference type="PROSITE" id="PS51332">
    <property type="entry name" value="B12_BINDING"/>
    <property type="match status" value="1"/>
</dbReference>
<keyword evidence="1" id="KW-0479">Metal-binding</keyword>
<reference evidence="5" key="1">
    <citation type="submission" date="2016-12" db="EMBL/GenBank/DDBJ databases">
        <title>Genome sequence of Streptomyces antioxidans MUSC 164.</title>
        <authorList>
            <person name="Lee L.-H."/>
            <person name="Ser H.-L."/>
        </authorList>
    </citation>
    <scope>NUCLEOTIDE SEQUENCE [LARGE SCALE GENOMIC DNA]</scope>
    <source>
        <strain evidence="5">MUSC 164</strain>
    </source>
</reference>
<dbReference type="InterPro" id="IPR036724">
    <property type="entry name" value="Cobalamin-bd_sf"/>
</dbReference>
<dbReference type="GO" id="GO:0008705">
    <property type="term" value="F:methionine synthase activity"/>
    <property type="evidence" value="ECO:0007669"/>
    <property type="project" value="TreeGrafter"/>
</dbReference>
<evidence type="ECO:0000313" key="5">
    <source>
        <dbReference type="EMBL" id="OPF71196.1"/>
    </source>
</evidence>
<dbReference type="GO" id="GO:0005829">
    <property type="term" value="C:cytosol"/>
    <property type="evidence" value="ECO:0007669"/>
    <property type="project" value="TreeGrafter"/>
</dbReference>
<dbReference type="Pfam" id="PF02607">
    <property type="entry name" value="B12-binding_2"/>
    <property type="match status" value="1"/>
</dbReference>
<dbReference type="OrthoDB" id="3782345at2"/>
<dbReference type="GO" id="GO:0031419">
    <property type="term" value="F:cobalamin binding"/>
    <property type="evidence" value="ECO:0007669"/>
    <property type="project" value="InterPro"/>
</dbReference>
<dbReference type="PANTHER" id="PTHR45833">
    <property type="entry name" value="METHIONINE SYNTHASE"/>
    <property type="match status" value="1"/>
</dbReference>
<dbReference type="InterPro" id="IPR006158">
    <property type="entry name" value="Cobalamin-bd"/>
</dbReference>
<keyword evidence="2" id="KW-0170">Cobalt</keyword>
<evidence type="ECO:0000256" key="2">
    <source>
        <dbReference type="ARBA" id="ARBA00023285"/>
    </source>
</evidence>
<evidence type="ECO:0000313" key="6">
    <source>
        <dbReference type="Proteomes" id="UP000033615"/>
    </source>
</evidence>
<dbReference type="InterPro" id="IPR003759">
    <property type="entry name" value="Cbl-bd_cap"/>
</dbReference>
<dbReference type="InterPro" id="IPR050554">
    <property type="entry name" value="Met_Synthase/Corrinoid"/>
</dbReference>
<sequence length="371" mass="39033">MSVTGITDAVRADFDARLADADEGGALELAVGLVTSGVSAEDVLLGLVAPAQVRVGERWESGEWTVAREHAATHVSRLAVDAVASAARTAGRSGGSPGHVLVACVDGEWHVLPSHILAEVLRLRGFRVRALGGSVSPHELLSDVHQNGPDVVALSCTLTFNLPLAHRQIETCRCAGVPVITGGTGFGPGGVWAHALGADLYAPDARGAAEALLHHWPPVRCGESSVRAGAVEEYAALVRRRPELLAHLAHALRDVFPGLRDRPGTPGTPGTPCIPATSASPAWEHEEGTEFLGRLLDSLAAAVFVDDERVFTGQLAFATTYFSARSVDPRCLLAMTDALADPLRGSPRTLNTLSAGRRYLATRKPGSHRPQ</sequence>
<organism evidence="5 6">
    <name type="scientific">Streptomyces antioxidans</name>
    <dbReference type="NCBI Taxonomy" id="1507734"/>
    <lineage>
        <taxon>Bacteria</taxon>
        <taxon>Bacillati</taxon>
        <taxon>Actinomycetota</taxon>
        <taxon>Actinomycetes</taxon>
        <taxon>Kitasatosporales</taxon>
        <taxon>Streptomycetaceae</taxon>
        <taxon>Streptomyces</taxon>
    </lineage>
</organism>
<gene>
    <name evidence="5" type="ORF">VT50_0234855</name>
</gene>
<keyword evidence="6" id="KW-1185">Reference proteome</keyword>
<dbReference type="Gene3D" id="1.10.1240.10">
    <property type="entry name" value="Methionine synthase domain"/>
    <property type="match status" value="1"/>
</dbReference>
<dbReference type="Gene3D" id="3.40.50.280">
    <property type="entry name" value="Cobalamin-binding domain"/>
    <property type="match status" value="1"/>
</dbReference>
<accession>A0A1V4CUW3</accession>
<dbReference type="PANTHER" id="PTHR45833:SF1">
    <property type="entry name" value="METHIONINE SYNTHASE"/>
    <property type="match status" value="1"/>
</dbReference>
<name>A0A1V4CUW3_9ACTN</name>
<feature type="domain" description="B12-binding" evidence="4">
    <location>
        <begin position="97"/>
        <end position="223"/>
    </location>
</feature>
<evidence type="ECO:0000256" key="1">
    <source>
        <dbReference type="ARBA" id="ARBA00022723"/>
    </source>
</evidence>
<dbReference type="SUPFAM" id="SSF52242">
    <property type="entry name" value="Cobalamin (vitamin B12)-binding domain"/>
    <property type="match status" value="1"/>
</dbReference>
<evidence type="ECO:0000259" key="4">
    <source>
        <dbReference type="PROSITE" id="PS51332"/>
    </source>
</evidence>
<dbReference type="Proteomes" id="UP000033615">
    <property type="component" value="Unassembled WGS sequence"/>
</dbReference>
<protein>
    <submittedName>
        <fullName evidence="5">Cobalamin-binding protein</fullName>
    </submittedName>
</protein>